<keyword evidence="3" id="KW-1185">Reference proteome</keyword>
<feature type="region of interest" description="Disordered" evidence="1">
    <location>
        <begin position="52"/>
        <end position="116"/>
    </location>
</feature>
<organism evidence="2 3">
    <name type="scientific">Eragrostis curvula</name>
    <name type="common">weeping love grass</name>
    <dbReference type="NCBI Taxonomy" id="38414"/>
    <lineage>
        <taxon>Eukaryota</taxon>
        <taxon>Viridiplantae</taxon>
        <taxon>Streptophyta</taxon>
        <taxon>Embryophyta</taxon>
        <taxon>Tracheophyta</taxon>
        <taxon>Spermatophyta</taxon>
        <taxon>Magnoliopsida</taxon>
        <taxon>Liliopsida</taxon>
        <taxon>Poales</taxon>
        <taxon>Poaceae</taxon>
        <taxon>PACMAD clade</taxon>
        <taxon>Chloridoideae</taxon>
        <taxon>Eragrostideae</taxon>
        <taxon>Eragrostidinae</taxon>
        <taxon>Eragrostis</taxon>
    </lineage>
</organism>
<name>A0A5J9T604_9POAL</name>
<dbReference type="Proteomes" id="UP000324897">
    <property type="component" value="Unassembled WGS sequence"/>
</dbReference>
<evidence type="ECO:0000313" key="3">
    <source>
        <dbReference type="Proteomes" id="UP000324897"/>
    </source>
</evidence>
<dbReference type="EMBL" id="RWGY01000045">
    <property type="protein sequence ID" value="TVU06833.1"/>
    <property type="molecule type" value="Genomic_DNA"/>
</dbReference>
<protein>
    <submittedName>
        <fullName evidence="2">Uncharacterized protein</fullName>
    </submittedName>
</protein>
<dbReference type="AlphaFoldDB" id="A0A5J9T604"/>
<evidence type="ECO:0000256" key="1">
    <source>
        <dbReference type="SAM" id="MobiDB-lite"/>
    </source>
</evidence>
<evidence type="ECO:0000313" key="2">
    <source>
        <dbReference type="EMBL" id="TVU06833.1"/>
    </source>
</evidence>
<feature type="compositionally biased region" description="Basic and acidic residues" evidence="1">
    <location>
        <begin position="63"/>
        <end position="73"/>
    </location>
</feature>
<dbReference type="Gramene" id="TVU06833">
    <property type="protein sequence ID" value="TVU06833"/>
    <property type="gene ID" value="EJB05_46868"/>
</dbReference>
<accession>A0A5J9T604</accession>
<gene>
    <name evidence="2" type="ORF">EJB05_46868</name>
</gene>
<feature type="non-terminal residue" evidence="2">
    <location>
        <position position="1"/>
    </location>
</feature>
<comment type="caution">
    <text evidence="2">The sequence shown here is derived from an EMBL/GenBank/DDBJ whole genome shotgun (WGS) entry which is preliminary data.</text>
</comment>
<proteinExistence type="predicted"/>
<reference evidence="2 3" key="1">
    <citation type="journal article" date="2019" name="Sci. Rep.">
        <title>A high-quality genome of Eragrostis curvula grass provides insights into Poaceae evolution and supports new strategies to enhance forage quality.</title>
        <authorList>
            <person name="Carballo J."/>
            <person name="Santos B.A.C.M."/>
            <person name="Zappacosta D."/>
            <person name="Garbus I."/>
            <person name="Selva J.P."/>
            <person name="Gallo C.A."/>
            <person name="Diaz A."/>
            <person name="Albertini E."/>
            <person name="Caccamo M."/>
            <person name="Echenique V."/>
        </authorList>
    </citation>
    <scope>NUCLEOTIDE SEQUENCE [LARGE SCALE GENOMIC DNA]</scope>
    <source>
        <strain evidence="3">cv. Victoria</strain>
        <tissue evidence="2">Leaf</tissue>
    </source>
</reference>
<sequence length="283" mass="31518">FKAKGVQIVDVAVQMKTHLPYLPFPSTNEMPRCRRRLVEIPRSSTAISQMRDGISGASLGGGVRREEAGRDSPQDPAPLEDETPFCISPANTPPFHGETARACDPRRRRGGVRACAPPRRRGRMRAVCRFASTLRCVLLCPCPRQDYQVEQSKQRWMAIMVRKGKEGPADMHQSERRAMRLVSAYTCSHQHSAQHRLAMQDSNARRQQHEAWRRRILAELFLALDLDEDDLGAAKASQLQRETRGRRLGGVAQRPGGATWLPGCTATQGGGSAVRRRFAGAET</sequence>